<dbReference type="PANTHER" id="PTHR34698">
    <property type="entry name" value="5-OXOPROLINASE SUBUNIT B"/>
    <property type="match status" value="1"/>
</dbReference>
<evidence type="ECO:0000256" key="1">
    <source>
        <dbReference type="ARBA" id="ARBA00022741"/>
    </source>
</evidence>
<proteinExistence type="predicted"/>
<dbReference type="RefSeq" id="WP_043065703.1">
    <property type="nucleotide sequence ID" value="NZ_BJOA01000096.1"/>
</dbReference>
<dbReference type="SUPFAM" id="SSF160467">
    <property type="entry name" value="PH0987 N-terminal domain-like"/>
    <property type="match status" value="1"/>
</dbReference>
<dbReference type="GO" id="GO:0016787">
    <property type="term" value="F:hydrolase activity"/>
    <property type="evidence" value="ECO:0007669"/>
    <property type="project" value="UniProtKB-KW"/>
</dbReference>
<evidence type="ECO:0000256" key="3">
    <source>
        <dbReference type="ARBA" id="ARBA00022840"/>
    </source>
</evidence>
<dbReference type="InterPro" id="IPR003833">
    <property type="entry name" value="CT_C_D"/>
</dbReference>
<dbReference type="EMBL" id="FNED01000031">
    <property type="protein sequence ID" value="SDJ88325.1"/>
    <property type="molecule type" value="Genomic_DNA"/>
</dbReference>
<keyword evidence="2 5" id="KW-0378">Hydrolase</keyword>
<dbReference type="GeneID" id="42309408"/>
<dbReference type="STRING" id="47500.AF333_30260"/>
<dbReference type="SMART" id="SM00796">
    <property type="entry name" value="AHS1"/>
    <property type="match status" value="1"/>
</dbReference>
<dbReference type="GO" id="GO:0005524">
    <property type="term" value="F:ATP binding"/>
    <property type="evidence" value="ECO:0007669"/>
    <property type="project" value="UniProtKB-KW"/>
</dbReference>
<evidence type="ECO:0000313" key="7">
    <source>
        <dbReference type="Proteomes" id="UP000037269"/>
    </source>
</evidence>
<keyword evidence="1" id="KW-0547">Nucleotide-binding</keyword>
<dbReference type="InterPro" id="IPR029000">
    <property type="entry name" value="Cyclophilin-like_dom_sf"/>
</dbReference>
<dbReference type="InterPro" id="IPR010016">
    <property type="entry name" value="PxpB"/>
</dbReference>
<accession>A0A0D1XYX5</accession>
<evidence type="ECO:0000313" key="8">
    <source>
        <dbReference type="Proteomes" id="UP000182836"/>
    </source>
</evidence>
<gene>
    <name evidence="5" type="ORF">AF333_30260</name>
    <name evidence="6" type="ORF">SAMN04487909_13134</name>
</gene>
<name>A0A0D1XYX5_ANEMI</name>
<evidence type="ECO:0000259" key="4">
    <source>
        <dbReference type="SMART" id="SM00796"/>
    </source>
</evidence>
<dbReference type="PATRIC" id="fig|47500.12.peg.772"/>
<sequence>MLALAETRFSFVGDEYIYAEISREMSVSTSFKALAVTRELHARTIPGIIDICPANASYLIRYNPDIVSPYDLLDYLKEIDLTKSRPEALNLTSRIVEIPTWYNDPTTREYARRFKDRNESPHFSDFELVMKSRGFTDEQAFINDHASTPYLLTMVGFILGTAWEFPLLLPPDGVFDIPKYKSPRTETPRQAIGMGGAFTVVYPVASSGSYQLIGITPVPVYHPEQKLAEFKDSMFLARPGDIWVHRPIGETEYYSILTQVENGIYRYRTKNFDFSPEQYAQEGKAYIDSMMKGF</sequence>
<dbReference type="OrthoDB" id="9778567at2"/>
<dbReference type="Proteomes" id="UP000037269">
    <property type="component" value="Unassembled WGS sequence"/>
</dbReference>
<evidence type="ECO:0000313" key="5">
    <source>
        <dbReference type="EMBL" id="KON84226.1"/>
    </source>
</evidence>
<dbReference type="Pfam" id="PF02682">
    <property type="entry name" value="CT_C_D"/>
    <property type="match status" value="1"/>
</dbReference>
<evidence type="ECO:0000256" key="2">
    <source>
        <dbReference type="ARBA" id="ARBA00022801"/>
    </source>
</evidence>
<organism evidence="5 7">
    <name type="scientific">Aneurinibacillus migulanus</name>
    <name type="common">Bacillus migulanus</name>
    <dbReference type="NCBI Taxonomy" id="47500"/>
    <lineage>
        <taxon>Bacteria</taxon>
        <taxon>Bacillati</taxon>
        <taxon>Bacillota</taxon>
        <taxon>Bacilli</taxon>
        <taxon>Bacillales</taxon>
        <taxon>Paenibacillaceae</taxon>
        <taxon>Aneurinibacillus group</taxon>
        <taxon>Aneurinibacillus</taxon>
    </lineage>
</organism>
<dbReference type="EMBL" id="LGUG01000013">
    <property type="protein sequence ID" value="KON84226.1"/>
    <property type="molecule type" value="Genomic_DNA"/>
</dbReference>
<dbReference type="AlphaFoldDB" id="A0A0D1XYX5"/>
<evidence type="ECO:0000313" key="6">
    <source>
        <dbReference type="EMBL" id="SDJ88325.1"/>
    </source>
</evidence>
<dbReference type="Gene3D" id="2.40.100.10">
    <property type="entry name" value="Cyclophilin-like"/>
    <property type="match status" value="1"/>
</dbReference>
<dbReference type="Gene3D" id="3.30.1360.40">
    <property type="match status" value="1"/>
</dbReference>
<protein>
    <submittedName>
        <fullName evidence="5">Allophanate hydrolase</fullName>
    </submittedName>
    <submittedName>
        <fullName evidence="6">Urea carboxylase</fullName>
    </submittedName>
</protein>
<dbReference type="Proteomes" id="UP000182836">
    <property type="component" value="Unassembled WGS sequence"/>
</dbReference>
<dbReference type="PANTHER" id="PTHR34698:SF2">
    <property type="entry name" value="5-OXOPROLINASE SUBUNIT B"/>
    <property type="match status" value="1"/>
</dbReference>
<keyword evidence="3" id="KW-0067">ATP-binding</keyword>
<feature type="domain" description="Carboxyltransferase" evidence="4">
    <location>
        <begin position="7"/>
        <end position="237"/>
    </location>
</feature>
<dbReference type="SUPFAM" id="SSF50891">
    <property type="entry name" value="Cyclophilin-like"/>
    <property type="match status" value="1"/>
</dbReference>
<reference evidence="5 7" key="1">
    <citation type="submission" date="2015-07" db="EMBL/GenBank/DDBJ databases">
        <title>Fjat-14205 dsm 2895.</title>
        <authorList>
            <person name="Liu B."/>
            <person name="Wang J."/>
            <person name="Zhu Y."/>
            <person name="Liu G."/>
            <person name="Chen Q."/>
            <person name="Chen Z."/>
            <person name="Lan J."/>
            <person name="Che J."/>
            <person name="Ge C."/>
            <person name="Shi H."/>
            <person name="Pan Z."/>
            <person name="Liu X."/>
        </authorList>
    </citation>
    <scope>NUCLEOTIDE SEQUENCE [LARGE SCALE GENOMIC DNA]</scope>
    <source>
        <strain evidence="5 7">DSM 2895</strain>
    </source>
</reference>
<keyword evidence="7" id="KW-1185">Reference proteome</keyword>
<reference evidence="6 8" key="2">
    <citation type="submission" date="2016-10" db="EMBL/GenBank/DDBJ databases">
        <authorList>
            <person name="de Groot N.N."/>
        </authorList>
    </citation>
    <scope>NUCLEOTIDE SEQUENCE [LARGE SCALE GENOMIC DNA]</scope>
    <source>
        <strain evidence="6 8">DSM 2895</strain>
    </source>
</reference>